<comment type="caution">
    <text evidence="2">The sequence shown here is derived from an EMBL/GenBank/DDBJ whole genome shotgun (WGS) entry which is preliminary data.</text>
</comment>
<gene>
    <name evidence="2" type="ORF">ABIE21_001348</name>
</gene>
<sequence length="36" mass="3756">MSDPKNTPEPEVTAPEEVDLDSGTDQDGTPVENPSG</sequence>
<feature type="compositionally biased region" description="Polar residues" evidence="1">
    <location>
        <begin position="25"/>
        <end position="36"/>
    </location>
</feature>
<organism evidence="2 3">
    <name type="scientific">Conyzicola nivalis</name>
    <dbReference type="NCBI Taxonomy" id="1477021"/>
    <lineage>
        <taxon>Bacteria</taxon>
        <taxon>Bacillati</taxon>
        <taxon>Actinomycetota</taxon>
        <taxon>Actinomycetes</taxon>
        <taxon>Micrococcales</taxon>
        <taxon>Microbacteriaceae</taxon>
        <taxon>Conyzicola</taxon>
    </lineage>
</organism>
<proteinExistence type="predicted"/>
<feature type="compositionally biased region" description="Acidic residues" evidence="1">
    <location>
        <begin position="14"/>
        <end position="24"/>
    </location>
</feature>
<evidence type="ECO:0000313" key="2">
    <source>
        <dbReference type="EMBL" id="MET4581858.1"/>
    </source>
</evidence>
<evidence type="ECO:0000256" key="1">
    <source>
        <dbReference type="SAM" id="MobiDB-lite"/>
    </source>
</evidence>
<protein>
    <submittedName>
        <fullName evidence="2">Uncharacterized protein</fullName>
    </submittedName>
</protein>
<reference evidence="2 3" key="1">
    <citation type="submission" date="2024-06" db="EMBL/GenBank/DDBJ databases">
        <title>Sorghum-associated microbial communities from plants grown in Nebraska, USA.</title>
        <authorList>
            <person name="Schachtman D."/>
        </authorList>
    </citation>
    <scope>NUCLEOTIDE SEQUENCE [LARGE SCALE GENOMIC DNA]</scope>
    <source>
        <strain evidence="2 3">2857</strain>
    </source>
</reference>
<evidence type="ECO:0000313" key="3">
    <source>
        <dbReference type="Proteomes" id="UP001549257"/>
    </source>
</evidence>
<dbReference type="Proteomes" id="UP001549257">
    <property type="component" value="Unassembled WGS sequence"/>
</dbReference>
<keyword evidence="3" id="KW-1185">Reference proteome</keyword>
<dbReference type="EMBL" id="JBEPSJ010000001">
    <property type="protein sequence ID" value="MET4581858.1"/>
    <property type="molecule type" value="Genomic_DNA"/>
</dbReference>
<feature type="region of interest" description="Disordered" evidence="1">
    <location>
        <begin position="1"/>
        <end position="36"/>
    </location>
</feature>
<accession>A0ABV2QLD7</accession>
<name>A0ABV2QLD7_9MICO</name>